<evidence type="ECO:0000256" key="5">
    <source>
        <dbReference type="ARBA" id="ARBA00022884"/>
    </source>
</evidence>
<dbReference type="Proteomes" id="UP000812440">
    <property type="component" value="Chromosome 1"/>
</dbReference>
<keyword evidence="1 9" id="KW-0547">Nucleotide-binding</keyword>
<accession>A0A8T2KIX3</accession>
<evidence type="ECO:0000256" key="8">
    <source>
        <dbReference type="ARBA" id="ARBA00056648"/>
    </source>
</evidence>
<comment type="catalytic activity">
    <reaction evidence="7 10">
        <text>ATP + H2O = ADP + phosphate + H(+)</text>
        <dbReference type="Rhea" id="RHEA:13065"/>
        <dbReference type="ChEBI" id="CHEBI:15377"/>
        <dbReference type="ChEBI" id="CHEBI:15378"/>
        <dbReference type="ChEBI" id="CHEBI:30616"/>
        <dbReference type="ChEBI" id="CHEBI:43474"/>
        <dbReference type="ChEBI" id="CHEBI:456216"/>
        <dbReference type="EC" id="3.6.4.13"/>
    </reaction>
</comment>
<evidence type="ECO:0000313" key="13">
    <source>
        <dbReference type="EMBL" id="KAG8455874.1"/>
    </source>
</evidence>
<evidence type="ECO:0000256" key="1">
    <source>
        <dbReference type="ARBA" id="ARBA00022741"/>
    </source>
</evidence>
<dbReference type="GO" id="GO:0005524">
    <property type="term" value="F:ATP binding"/>
    <property type="evidence" value="ECO:0007669"/>
    <property type="project" value="UniProtKB-UniRule"/>
</dbReference>
<protein>
    <recommendedName>
        <fullName evidence="10">ATP-dependent RNA helicase</fullName>
        <ecNumber evidence="10">3.6.4.13</ecNumber>
    </recommendedName>
</protein>
<evidence type="ECO:0000256" key="7">
    <source>
        <dbReference type="ARBA" id="ARBA00047984"/>
    </source>
</evidence>
<feature type="compositionally biased region" description="Basic and acidic residues" evidence="11">
    <location>
        <begin position="125"/>
        <end position="135"/>
    </location>
</feature>
<keyword evidence="2 9" id="KW-0378">Hydrolase</keyword>
<evidence type="ECO:0000256" key="2">
    <source>
        <dbReference type="ARBA" id="ARBA00022801"/>
    </source>
</evidence>
<organism evidence="13 14">
    <name type="scientific">Hymenochirus boettgeri</name>
    <name type="common">Congo dwarf clawed frog</name>
    <dbReference type="NCBI Taxonomy" id="247094"/>
    <lineage>
        <taxon>Eukaryota</taxon>
        <taxon>Metazoa</taxon>
        <taxon>Chordata</taxon>
        <taxon>Craniata</taxon>
        <taxon>Vertebrata</taxon>
        <taxon>Euteleostomi</taxon>
        <taxon>Amphibia</taxon>
        <taxon>Batrachia</taxon>
        <taxon>Anura</taxon>
        <taxon>Pipoidea</taxon>
        <taxon>Pipidae</taxon>
        <taxon>Pipinae</taxon>
        <taxon>Hymenochirus</taxon>
    </lineage>
</organism>
<name>A0A8T2KIX3_9PIPI</name>
<dbReference type="AlphaFoldDB" id="A0A8T2KIX3"/>
<feature type="domain" description="Helicase ATP-binding" evidence="12">
    <location>
        <begin position="235"/>
        <end position="443"/>
    </location>
</feature>
<dbReference type="SMART" id="SM00487">
    <property type="entry name" value="DEXDc"/>
    <property type="match status" value="1"/>
</dbReference>
<comment type="function">
    <text evidence="8">ATP-binding RNA helicase involved in the biogenesis of 60S ribosomal subunits.</text>
</comment>
<dbReference type="CDD" id="cd17956">
    <property type="entry name" value="DEADc_DDX51"/>
    <property type="match status" value="1"/>
</dbReference>
<dbReference type="EC" id="3.6.4.13" evidence="10"/>
<comment type="domain">
    <text evidence="10">The Q motif is unique to and characteristic of the DEAD box family of RNA helicases and controls ATP binding and hydrolysis.</text>
</comment>
<evidence type="ECO:0000256" key="11">
    <source>
        <dbReference type="SAM" id="MobiDB-lite"/>
    </source>
</evidence>
<dbReference type="SUPFAM" id="SSF52540">
    <property type="entry name" value="P-loop containing nucleoside triphosphate hydrolases"/>
    <property type="match status" value="1"/>
</dbReference>
<dbReference type="EMBL" id="JAACNH010000001">
    <property type="protein sequence ID" value="KAG8455874.1"/>
    <property type="molecule type" value="Genomic_DNA"/>
</dbReference>
<dbReference type="PROSITE" id="PS00039">
    <property type="entry name" value="DEAD_ATP_HELICASE"/>
    <property type="match status" value="1"/>
</dbReference>
<keyword evidence="3 9" id="KW-0347">Helicase</keyword>
<dbReference type="GO" id="GO:0003724">
    <property type="term" value="F:RNA helicase activity"/>
    <property type="evidence" value="ECO:0007669"/>
    <property type="project" value="UniProtKB-EC"/>
</dbReference>
<keyword evidence="14" id="KW-1185">Reference proteome</keyword>
<evidence type="ECO:0000256" key="9">
    <source>
        <dbReference type="RuleBase" id="RU000492"/>
    </source>
</evidence>
<dbReference type="OrthoDB" id="3370at2759"/>
<evidence type="ECO:0000313" key="14">
    <source>
        <dbReference type="Proteomes" id="UP000812440"/>
    </source>
</evidence>
<evidence type="ECO:0000256" key="10">
    <source>
        <dbReference type="RuleBase" id="RU365068"/>
    </source>
</evidence>
<dbReference type="GO" id="GO:0003723">
    <property type="term" value="F:RNA binding"/>
    <property type="evidence" value="ECO:0007669"/>
    <property type="project" value="UniProtKB-UniRule"/>
</dbReference>
<dbReference type="GO" id="GO:0016787">
    <property type="term" value="F:hydrolase activity"/>
    <property type="evidence" value="ECO:0007669"/>
    <property type="project" value="UniProtKB-KW"/>
</dbReference>
<keyword evidence="5 10" id="KW-0694">RNA-binding</keyword>
<keyword evidence="4 9" id="KW-0067">ATP-binding</keyword>
<reference evidence="13" key="1">
    <citation type="thesis" date="2020" institute="ProQuest LLC" country="789 East Eisenhower Parkway, Ann Arbor, MI, USA">
        <title>Comparative Genomics and Chromosome Evolution.</title>
        <authorList>
            <person name="Mudd A.B."/>
        </authorList>
    </citation>
    <scope>NUCLEOTIDE SEQUENCE</scope>
    <source>
        <strain evidence="13">Female2</strain>
        <tissue evidence="13">Blood</tissue>
    </source>
</reference>
<comment type="caution">
    <text evidence="13">The sequence shown here is derived from an EMBL/GenBank/DDBJ whole genome shotgun (WGS) entry which is preliminary data.</text>
</comment>
<dbReference type="InterPro" id="IPR011545">
    <property type="entry name" value="DEAD/DEAH_box_helicase_dom"/>
</dbReference>
<dbReference type="Pfam" id="PF00270">
    <property type="entry name" value="DEAD"/>
    <property type="match status" value="1"/>
</dbReference>
<gene>
    <name evidence="13" type="ORF">GDO86_001895</name>
</gene>
<dbReference type="InterPro" id="IPR000629">
    <property type="entry name" value="RNA-helicase_DEAD-box_CS"/>
</dbReference>
<evidence type="ECO:0000256" key="6">
    <source>
        <dbReference type="ARBA" id="ARBA00038200"/>
    </source>
</evidence>
<evidence type="ECO:0000259" key="12">
    <source>
        <dbReference type="PROSITE" id="PS51192"/>
    </source>
</evidence>
<dbReference type="InterPro" id="IPR027417">
    <property type="entry name" value="P-loop_NTPase"/>
</dbReference>
<proteinExistence type="inferred from homology"/>
<dbReference type="Gene3D" id="3.40.50.300">
    <property type="entry name" value="P-loop containing nucleotide triphosphate hydrolases"/>
    <property type="match status" value="1"/>
</dbReference>
<dbReference type="InterPro" id="IPR014001">
    <property type="entry name" value="Helicase_ATP-bd"/>
</dbReference>
<sequence>MALFVVNRYLGEEVDVSAERSKALLQKLHEQAKVRQQQIQKLKEKESPKISNVFPKDTEIIIEAQEETPRKSKKRKKKHVEDESVQTECPSVENKQEDKIQETSNVKKHNKKEVCEVEEQVDTDTLSKHPEHEECSTEDPSSFILGGFEPKSVQKVHIIALTSFQVLPVLPQWLAQPSLVQNNIKQNLVSIYDVPGLHPKILKKLEANNIKTFFPVQAEVIPAILGSTYNGFLLGKGGYRPNDICVSAPTGSGKTLAFVIPIIQALQQRVVCEVRALVVLPTKELAQQVCKVFNIYVDGTGLKVVMLTGQRSFAKEQEGLVQKTAYNFSSLADIVVCTPGRLVDHIQQTEGFILRHLRFLVIDEADRMIDTMNQDWLHHVTKAVFKVEAEDTNLLFSRKEPVKLTVASCCKPQTPLQKLLFSATLTQNPEKLQQLGLYQPKLFTATKKDTIKRTSEDQTEPSSSLNYSLPEGLTHYYIPCNLNSKPLILLHFLLTLRFSRVLCFTNSRDASHR</sequence>
<evidence type="ECO:0000256" key="4">
    <source>
        <dbReference type="ARBA" id="ARBA00022840"/>
    </source>
</evidence>
<feature type="region of interest" description="Disordered" evidence="11">
    <location>
        <begin position="62"/>
        <end position="140"/>
    </location>
</feature>
<dbReference type="PANTHER" id="PTHR24031">
    <property type="entry name" value="RNA HELICASE"/>
    <property type="match status" value="1"/>
</dbReference>
<evidence type="ECO:0000256" key="3">
    <source>
        <dbReference type="ARBA" id="ARBA00022806"/>
    </source>
</evidence>
<comment type="function">
    <text evidence="10">RNA helicase.</text>
</comment>
<dbReference type="PROSITE" id="PS51192">
    <property type="entry name" value="HELICASE_ATP_BIND_1"/>
    <property type="match status" value="1"/>
</dbReference>
<comment type="similarity">
    <text evidence="6">Belongs to the DEAD box helicase family. DDX51/DBP6 subfamily.</text>
</comment>
<dbReference type="FunFam" id="3.40.50.300:FF:001539">
    <property type="entry name" value="ATP-dependent RNA helicase DDX51"/>
    <property type="match status" value="1"/>
</dbReference>